<evidence type="ECO:0000313" key="3">
    <source>
        <dbReference type="EMBL" id="RCS58497.1"/>
    </source>
</evidence>
<protein>
    <submittedName>
        <fullName evidence="3">Lytic murein transglycosylase B</fullName>
    </submittedName>
</protein>
<accession>A0A368L4K3</accession>
<dbReference type="Pfam" id="PF13406">
    <property type="entry name" value="SLT_2"/>
    <property type="match status" value="1"/>
</dbReference>
<gene>
    <name evidence="3" type="primary">mltB</name>
    <name evidence="3" type="ORF">DU000_06730</name>
</gene>
<sequence length="397" mass="43759">MTSSTPCKRTRAASLSLHSAGRGWLETTARQFNKKAKRSAMLLLMLCLGTPLAVAKSKPVVAPVEPVRNYAQHPEAQAFIAEMVQKHGFIAAELQQLFKQVYFVPTAARLMTPTGSTKPKVWRDYRARFIEPLRIQAGVKFWQEQAPWLSRAEQEFGVPASIIVAIIGVETIYGRNPGKFRVLDTLATLSFDYPSGPTIKSRASFFRQQLEEYLLLVSEANWDVFSLRGSYAGAIGIPQFMPSSYRRFGVDYDGDGKVDLRNSPADAIGSVGKFLREHGWQPGQTIYSGLAQAPTAAQLDTLARFAAKGIEPSLSPQEIAAQGLESAHLQPTLNYAVIDLPQGVETPDYGYGARNFYVITRYNRSSFYALSVVELANAIERSRTAGNPQNTTATAIK</sequence>
<dbReference type="InterPro" id="IPR011757">
    <property type="entry name" value="Lytic_transglycosylase_MltB"/>
</dbReference>
<dbReference type="InterPro" id="IPR031304">
    <property type="entry name" value="SLT_2"/>
</dbReference>
<reference evidence="3 4" key="1">
    <citation type="journal article" date="2018" name="Int. J. Syst. Evol. Microbiol.">
        <title>Parvibium lacunae gen. nov., sp. nov., a new member of the family Alcaligenaceae isolated from a freshwater pond.</title>
        <authorList>
            <person name="Chen W.M."/>
            <person name="Xie P.B."/>
            <person name="Hsu M.Y."/>
            <person name="Sheu S.Y."/>
        </authorList>
    </citation>
    <scope>NUCLEOTIDE SEQUENCE [LARGE SCALE GENOMIC DNA]</scope>
    <source>
        <strain evidence="3 4">KMB9</strain>
    </source>
</reference>
<dbReference type="SUPFAM" id="SSF53955">
    <property type="entry name" value="Lysozyme-like"/>
    <property type="match status" value="1"/>
</dbReference>
<dbReference type="PANTHER" id="PTHR30163">
    <property type="entry name" value="MEMBRANE-BOUND LYTIC MUREIN TRANSGLYCOSYLASE B"/>
    <property type="match status" value="1"/>
</dbReference>
<organism evidence="3 4">
    <name type="scientific">Parvibium lacunae</name>
    <dbReference type="NCBI Taxonomy" id="1888893"/>
    <lineage>
        <taxon>Bacteria</taxon>
        <taxon>Pseudomonadati</taxon>
        <taxon>Pseudomonadota</taxon>
        <taxon>Betaproteobacteria</taxon>
        <taxon>Burkholderiales</taxon>
        <taxon>Alcaligenaceae</taxon>
        <taxon>Parvibium</taxon>
    </lineage>
</organism>
<dbReference type="Gene3D" id="1.10.8.350">
    <property type="entry name" value="Bacterial muramidase"/>
    <property type="match status" value="1"/>
</dbReference>
<dbReference type="InterPro" id="IPR043426">
    <property type="entry name" value="MltB-like"/>
</dbReference>
<dbReference type="PANTHER" id="PTHR30163:SF9">
    <property type="entry name" value="MEMBRANE-BOUND LYTIC MUREIN TRANSGLYCOSYLASE B"/>
    <property type="match status" value="1"/>
</dbReference>
<evidence type="ECO:0000256" key="1">
    <source>
        <dbReference type="PIRSR" id="PIRSR611757-1"/>
    </source>
</evidence>
<dbReference type="InterPro" id="IPR023346">
    <property type="entry name" value="Lysozyme-like_dom_sf"/>
</dbReference>
<evidence type="ECO:0000313" key="4">
    <source>
        <dbReference type="Proteomes" id="UP000252357"/>
    </source>
</evidence>
<feature type="active site" evidence="1">
    <location>
        <position position="170"/>
    </location>
</feature>
<dbReference type="GO" id="GO:0008933">
    <property type="term" value="F:peptidoglycan lytic transglycosylase activity"/>
    <property type="evidence" value="ECO:0007669"/>
    <property type="project" value="TreeGrafter"/>
</dbReference>
<proteinExistence type="predicted"/>
<dbReference type="AlphaFoldDB" id="A0A368L4K3"/>
<dbReference type="Gene3D" id="1.10.530.10">
    <property type="match status" value="1"/>
</dbReference>
<dbReference type="NCBIfam" id="TIGR02282">
    <property type="entry name" value="MltB"/>
    <property type="match status" value="1"/>
</dbReference>
<comment type="caution">
    <text evidence="3">The sequence shown here is derived from an EMBL/GenBank/DDBJ whole genome shotgun (WGS) entry which is preliminary data.</text>
</comment>
<dbReference type="GO" id="GO:0009253">
    <property type="term" value="P:peptidoglycan catabolic process"/>
    <property type="evidence" value="ECO:0007669"/>
    <property type="project" value="TreeGrafter"/>
</dbReference>
<dbReference type="CDD" id="cd13399">
    <property type="entry name" value="Slt35-like"/>
    <property type="match status" value="1"/>
</dbReference>
<dbReference type="FunFam" id="1.10.8.350:FF:000001">
    <property type="entry name" value="Lytic murein transglycosylase B"/>
    <property type="match status" value="1"/>
</dbReference>
<keyword evidence="4" id="KW-1185">Reference proteome</keyword>
<name>A0A368L4K3_9BURK</name>
<dbReference type="OrthoDB" id="9772911at2"/>
<dbReference type="Proteomes" id="UP000252357">
    <property type="component" value="Unassembled WGS sequence"/>
</dbReference>
<dbReference type="RefSeq" id="WP_114402581.1">
    <property type="nucleotide sequence ID" value="NZ_QPGB01000002.1"/>
</dbReference>
<evidence type="ECO:0000259" key="2">
    <source>
        <dbReference type="Pfam" id="PF13406"/>
    </source>
</evidence>
<feature type="domain" description="Transglycosylase SLT" evidence="2">
    <location>
        <begin position="73"/>
        <end position="377"/>
    </location>
</feature>
<dbReference type="EMBL" id="QPGB01000002">
    <property type="protein sequence ID" value="RCS58497.1"/>
    <property type="molecule type" value="Genomic_DNA"/>
</dbReference>